<dbReference type="Gene3D" id="3.90.1570.10">
    <property type="entry name" value="tt1808, chain A"/>
    <property type="match status" value="1"/>
</dbReference>
<dbReference type="InterPro" id="IPR008538">
    <property type="entry name" value="Uma2"/>
</dbReference>
<evidence type="ECO:0000313" key="3">
    <source>
        <dbReference type="Proteomes" id="UP000270343"/>
    </source>
</evidence>
<accession>A0A3B0BE56</accession>
<dbReference type="Pfam" id="PF05685">
    <property type="entry name" value="Uma2"/>
    <property type="match status" value="1"/>
</dbReference>
<dbReference type="CDD" id="cd06260">
    <property type="entry name" value="DUF820-like"/>
    <property type="match status" value="1"/>
</dbReference>
<feature type="domain" description="Putative restriction endonuclease" evidence="1">
    <location>
        <begin position="13"/>
        <end position="182"/>
    </location>
</feature>
<reference evidence="2 3" key="1">
    <citation type="journal article" date="2015" name="Antonie Van Leeuwenhoek">
        <title>Streptomyces klenkii sp. nov., isolated from deep marine sediment.</title>
        <authorList>
            <person name="Veyisoglu A."/>
            <person name="Sahin N."/>
        </authorList>
    </citation>
    <scope>NUCLEOTIDE SEQUENCE [LARGE SCALE GENOMIC DNA]</scope>
    <source>
        <strain evidence="2 3">KCTC 29202</strain>
    </source>
</reference>
<dbReference type="GO" id="GO:0004519">
    <property type="term" value="F:endonuclease activity"/>
    <property type="evidence" value="ECO:0007669"/>
    <property type="project" value="UniProtKB-KW"/>
</dbReference>
<organism evidence="2 3">
    <name type="scientific">Streptomyces klenkii</name>
    <dbReference type="NCBI Taxonomy" id="1420899"/>
    <lineage>
        <taxon>Bacteria</taxon>
        <taxon>Bacillati</taxon>
        <taxon>Actinomycetota</taxon>
        <taxon>Actinomycetes</taxon>
        <taxon>Kitasatosporales</taxon>
        <taxon>Streptomycetaceae</taxon>
        <taxon>Streptomyces</taxon>
    </lineage>
</organism>
<dbReference type="RefSeq" id="WP_120756593.1">
    <property type="nucleotide sequence ID" value="NZ_RBAM01000007.1"/>
</dbReference>
<dbReference type="Proteomes" id="UP000270343">
    <property type="component" value="Unassembled WGS sequence"/>
</dbReference>
<evidence type="ECO:0000313" key="2">
    <source>
        <dbReference type="EMBL" id="RKN70912.1"/>
    </source>
</evidence>
<dbReference type="PANTHER" id="PTHR35400:SF3">
    <property type="entry name" value="SLL1072 PROTEIN"/>
    <property type="match status" value="1"/>
</dbReference>
<dbReference type="PANTHER" id="PTHR35400">
    <property type="entry name" value="SLR1083 PROTEIN"/>
    <property type="match status" value="1"/>
</dbReference>
<protein>
    <submittedName>
        <fullName evidence="2">Uma2 family endonuclease</fullName>
    </submittedName>
</protein>
<gene>
    <name evidence="2" type="ORF">D7231_18645</name>
</gene>
<evidence type="ECO:0000259" key="1">
    <source>
        <dbReference type="Pfam" id="PF05685"/>
    </source>
</evidence>
<dbReference type="OrthoDB" id="4537149at2"/>
<proteinExistence type="predicted"/>
<name>A0A3B0BE56_9ACTN</name>
<keyword evidence="3" id="KW-1185">Reference proteome</keyword>
<keyword evidence="2" id="KW-0255">Endonuclease</keyword>
<sequence>MTPTSAHRPQMLVEDFERIASSAPETVTLELINGKLEVKPVPDGDHGEIYMWLLEQCMQQRPDLRLYPDRGLKTEGYRQGRSRPDGALAPRRHFTGYGEWADPAAVLMTVEITSYDSDTDLRDRKEKRDGYAAADIPVYLLVDRNESTVVVYSEPRGGKYRIHRSYPYGDVIKIPAPVGVTLETEELKDFAN</sequence>
<dbReference type="EMBL" id="RBAM01000007">
    <property type="protein sequence ID" value="RKN70912.1"/>
    <property type="molecule type" value="Genomic_DNA"/>
</dbReference>
<dbReference type="InterPro" id="IPR011335">
    <property type="entry name" value="Restrct_endonuc-II-like"/>
</dbReference>
<keyword evidence="2" id="KW-0540">Nuclease</keyword>
<dbReference type="InterPro" id="IPR012296">
    <property type="entry name" value="Nuclease_put_TT1808"/>
</dbReference>
<dbReference type="SUPFAM" id="SSF52980">
    <property type="entry name" value="Restriction endonuclease-like"/>
    <property type="match status" value="1"/>
</dbReference>
<comment type="caution">
    <text evidence="2">The sequence shown here is derived from an EMBL/GenBank/DDBJ whole genome shotgun (WGS) entry which is preliminary data.</text>
</comment>
<dbReference type="AlphaFoldDB" id="A0A3B0BE56"/>
<keyword evidence="2" id="KW-0378">Hydrolase</keyword>